<dbReference type="Proteomes" id="UP001165641">
    <property type="component" value="Unassembled WGS sequence"/>
</dbReference>
<dbReference type="CDD" id="cd00093">
    <property type="entry name" value="HTH_XRE"/>
    <property type="match status" value="1"/>
</dbReference>
<dbReference type="InterPro" id="IPR010982">
    <property type="entry name" value="Lambda_DNA-bd_dom_sf"/>
</dbReference>
<organism evidence="2 3">
    <name type="scientific">Paracoccus onchidii</name>
    <dbReference type="NCBI Taxonomy" id="3017813"/>
    <lineage>
        <taxon>Bacteria</taxon>
        <taxon>Pseudomonadati</taxon>
        <taxon>Pseudomonadota</taxon>
        <taxon>Alphaproteobacteria</taxon>
        <taxon>Rhodobacterales</taxon>
        <taxon>Paracoccaceae</taxon>
        <taxon>Paracoccus</taxon>
    </lineage>
</organism>
<evidence type="ECO:0000259" key="1">
    <source>
        <dbReference type="PROSITE" id="PS50943"/>
    </source>
</evidence>
<dbReference type="Pfam" id="PF01381">
    <property type="entry name" value="HTH_3"/>
    <property type="match status" value="1"/>
</dbReference>
<protein>
    <submittedName>
        <fullName evidence="2">Short-chain fatty acyl-CoA regulator family protein</fullName>
    </submittedName>
</protein>
<sequence length="426" mass="46240">MNARQARHVLTGTRIRERRLSLSLRQADVARAAGISPAYLNLIEHNHRPAGEALVDRLADVLGVPSEELAEGREEARIAALREAAADAAKTRTGPAPELDQAAEFLARFPGWAGALIANARRAESLAGQLVDLSDRMTQDPYLLTTLHEVLSAVTSLRSTASILSEGGEIPDDWRMRFHENLNQDSLRLSNTAQALVRYLDSFETEGSVYSPQEEVEAWMASGLAPIAEAAELASDAAKSLAAQHLARFREDADLLGDADLRVAAAMTRDPVALAHALSVPLDLVMRRLAILRPAGFERAGLLICDGSGSLILRHATDGFPLPRPADSCPLWPLFQALGQPHTALSHQVVTPEGRRFDTISMAMRTQRRSIGGPVLTLAQMLILPFDPERSAMREDALPIGPACRICPRDECDARREPSILAPLPS</sequence>
<feature type="domain" description="HTH cro/C1-type" evidence="1">
    <location>
        <begin position="15"/>
        <end position="69"/>
    </location>
</feature>
<dbReference type="PROSITE" id="PS50943">
    <property type="entry name" value="HTH_CROC1"/>
    <property type="match status" value="1"/>
</dbReference>
<gene>
    <name evidence="2" type="ORF">PAF17_18445</name>
</gene>
<reference evidence="2" key="1">
    <citation type="submission" date="2022-12" db="EMBL/GenBank/DDBJ databases">
        <title>Paracoccus onchidii sp. nov., isolated from a marine invertebrate from the South China Sea.</title>
        <authorList>
            <person name="Xu S."/>
            <person name="Liu Z."/>
            <person name="Xu Y."/>
        </authorList>
    </citation>
    <scope>NUCLEOTIDE SEQUENCE</scope>
    <source>
        <strain evidence="2">Z330</strain>
    </source>
</reference>
<keyword evidence="3" id="KW-1185">Reference proteome</keyword>
<dbReference type="Gene3D" id="1.10.260.40">
    <property type="entry name" value="lambda repressor-like DNA-binding domains"/>
    <property type="match status" value="1"/>
</dbReference>
<dbReference type="InterPro" id="IPR001387">
    <property type="entry name" value="Cro/C1-type_HTH"/>
</dbReference>
<dbReference type="EMBL" id="JAQBIE010000036">
    <property type="protein sequence ID" value="MDB6179466.1"/>
    <property type="molecule type" value="Genomic_DNA"/>
</dbReference>
<dbReference type="Pfam" id="PF09856">
    <property type="entry name" value="ScfRs"/>
    <property type="match status" value="1"/>
</dbReference>
<dbReference type="SMART" id="SM00530">
    <property type="entry name" value="HTH_XRE"/>
    <property type="match status" value="1"/>
</dbReference>
<proteinExistence type="predicted"/>
<dbReference type="SUPFAM" id="SSF47413">
    <property type="entry name" value="lambda repressor-like DNA-binding domains"/>
    <property type="match status" value="1"/>
</dbReference>
<evidence type="ECO:0000313" key="2">
    <source>
        <dbReference type="EMBL" id="MDB6179466.1"/>
    </source>
</evidence>
<dbReference type="InterPro" id="IPR018653">
    <property type="entry name" value="ScfR_C"/>
</dbReference>
<dbReference type="RefSeq" id="WP_271890563.1">
    <property type="nucleotide sequence ID" value="NZ_JAQBIE010000036.1"/>
</dbReference>
<evidence type="ECO:0000313" key="3">
    <source>
        <dbReference type="Proteomes" id="UP001165641"/>
    </source>
</evidence>
<name>A0ABT4ZJF2_9RHOB</name>
<accession>A0ABT4ZJF2</accession>
<comment type="caution">
    <text evidence="2">The sequence shown here is derived from an EMBL/GenBank/DDBJ whole genome shotgun (WGS) entry which is preliminary data.</text>
</comment>